<keyword evidence="4" id="KW-0862">Zinc</keyword>
<dbReference type="OMA" id="EREPVWA"/>
<keyword evidence="14" id="KW-1185">Reference proteome</keyword>
<evidence type="ECO:0000256" key="5">
    <source>
        <dbReference type="ARBA" id="ARBA00023015"/>
    </source>
</evidence>
<reference evidence="13" key="2">
    <citation type="submission" date="2018-02" db="UniProtKB">
        <authorList>
            <consortium name="EnsemblPlants"/>
        </authorList>
    </citation>
    <scope>IDENTIFICATION</scope>
    <source>
        <strain evidence="13">Williams 82</strain>
    </source>
</reference>
<evidence type="ECO:0000256" key="7">
    <source>
        <dbReference type="ARBA" id="ARBA00023163"/>
    </source>
</evidence>
<evidence type="ECO:0000256" key="4">
    <source>
        <dbReference type="ARBA" id="ARBA00022833"/>
    </source>
</evidence>
<proteinExistence type="predicted"/>
<dbReference type="GO" id="GO:0003677">
    <property type="term" value="F:DNA binding"/>
    <property type="evidence" value="ECO:0007669"/>
    <property type="project" value="UniProtKB-KW"/>
</dbReference>
<comment type="subcellular location">
    <subcellularLocation>
        <location evidence="1">Nucleus</location>
    </subcellularLocation>
</comment>
<dbReference type="Pfam" id="PF05699">
    <property type="entry name" value="Dimer_Tnp_hAT"/>
    <property type="match status" value="1"/>
</dbReference>
<dbReference type="SUPFAM" id="SSF53098">
    <property type="entry name" value="Ribonuclease H-like"/>
    <property type="match status" value="1"/>
</dbReference>
<keyword evidence="6" id="KW-0238">DNA-binding</keyword>
<evidence type="ECO:0000313" key="12">
    <source>
        <dbReference type="EMBL" id="KRH04527.1"/>
    </source>
</evidence>
<dbReference type="InterPro" id="IPR012337">
    <property type="entry name" value="RNaseH-like_sf"/>
</dbReference>
<dbReference type="InterPro" id="IPR008906">
    <property type="entry name" value="HATC_C_dom"/>
</dbReference>
<evidence type="ECO:0000256" key="2">
    <source>
        <dbReference type="ARBA" id="ARBA00022723"/>
    </source>
</evidence>
<reference evidence="12 13" key="1">
    <citation type="journal article" date="2010" name="Nature">
        <title>Genome sequence of the palaeopolyploid soybean.</title>
        <authorList>
            <person name="Schmutz J."/>
            <person name="Cannon S.B."/>
            <person name="Schlueter J."/>
            <person name="Ma J."/>
            <person name="Mitros T."/>
            <person name="Nelson W."/>
            <person name="Hyten D.L."/>
            <person name="Song Q."/>
            <person name="Thelen J.J."/>
            <person name="Cheng J."/>
            <person name="Xu D."/>
            <person name="Hellsten U."/>
            <person name="May G.D."/>
            <person name="Yu Y."/>
            <person name="Sakurai T."/>
            <person name="Umezawa T."/>
            <person name="Bhattacharyya M.K."/>
            <person name="Sandhu D."/>
            <person name="Valliyodan B."/>
            <person name="Lindquist E."/>
            <person name="Peto M."/>
            <person name="Grant D."/>
            <person name="Shu S."/>
            <person name="Goodstein D."/>
            <person name="Barry K."/>
            <person name="Futrell-Griggs M."/>
            <person name="Abernathy B."/>
            <person name="Du J."/>
            <person name="Tian Z."/>
            <person name="Zhu L."/>
            <person name="Gill N."/>
            <person name="Joshi T."/>
            <person name="Libault M."/>
            <person name="Sethuraman A."/>
            <person name="Zhang X.-C."/>
            <person name="Shinozaki K."/>
            <person name="Nguyen H.T."/>
            <person name="Wing R.A."/>
            <person name="Cregan P."/>
            <person name="Specht J."/>
            <person name="Grimwood J."/>
            <person name="Rokhsar D."/>
            <person name="Stacey G."/>
            <person name="Shoemaker R.C."/>
            <person name="Jackson S.A."/>
        </authorList>
    </citation>
    <scope>NUCLEOTIDE SEQUENCE [LARGE SCALE GENOMIC DNA]</scope>
    <source>
        <strain evidence="13">cv. Williams 82</strain>
        <tissue evidence="12">Callus</tissue>
    </source>
</reference>
<feature type="domain" description="BED-type" evidence="11">
    <location>
        <begin position="61"/>
        <end position="118"/>
    </location>
</feature>
<evidence type="ECO:0000313" key="14">
    <source>
        <dbReference type="Proteomes" id="UP000008827"/>
    </source>
</evidence>
<evidence type="ECO:0000256" key="3">
    <source>
        <dbReference type="ARBA" id="ARBA00022771"/>
    </source>
</evidence>
<dbReference type="OrthoDB" id="1431709at2759"/>
<dbReference type="InterPro" id="IPR052035">
    <property type="entry name" value="ZnF_BED_domain_contain"/>
</dbReference>
<organism evidence="12">
    <name type="scientific">Glycine max</name>
    <name type="common">Soybean</name>
    <name type="synonym">Glycine hispida</name>
    <dbReference type="NCBI Taxonomy" id="3847"/>
    <lineage>
        <taxon>Eukaryota</taxon>
        <taxon>Viridiplantae</taxon>
        <taxon>Streptophyta</taxon>
        <taxon>Embryophyta</taxon>
        <taxon>Tracheophyta</taxon>
        <taxon>Spermatophyta</taxon>
        <taxon>Magnoliopsida</taxon>
        <taxon>eudicotyledons</taxon>
        <taxon>Gunneridae</taxon>
        <taxon>Pentapetalae</taxon>
        <taxon>rosids</taxon>
        <taxon>fabids</taxon>
        <taxon>Fabales</taxon>
        <taxon>Fabaceae</taxon>
        <taxon>Papilionoideae</taxon>
        <taxon>50 kb inversion clade</taxon>
        <taxon>NPAAA clade</taxon>
        <taxon>indigoferoid/millettioid clade</taxon>
        <taxon>Phaseoleae</taxon>
        <taxon>Glycine</taxon>
        <taxon>Glycine subgen. Soja</taxon>
    </lineage>
</organism>
<dbReference type="GO" id="GO:0005634">
    <property type="term" value="C:nucleus"/>
    <property type="evidence" value="ECO:0007669"/>
    <property type="project" value="UniProtKB-SubCell"/>
</dbReference>
<dbReference type="PANTHER" id="PTHR46481:SF8">
    <property type="entry name" value="ZINC FINGER BED DOMAIN-CONTAINING PROTEIN RICESLEEPER 1-LIKE"/>
    <property type="match status" value="1"/>
</dbReference>
<protein>
    <recommendedName>
        <fullName evidence="11">BED-type domain-containing protein</fullName>
    </recommendedName>
</protein>
<evidence type="ECO:0000256" key="6">
    <source>
        <dbReference type="ARBA" id="ARBA00023125"/>
    </source>
</evidence>
<dbReference type="EnsemblPlants" id="KRH04527">
    <property type="protein sequence ID" value="KRH04527"/>
    <property type="gene ID" value="GLYMA_17G167500"/>
</dbReference>
<feature type="region of interest" description="Disordered" evidence="10">
    <location>
        <begin position="1"/>
        <end position="61"/>
    </location>
</feature>
<dbReference type="GO" id="GO:0008270">
    <property type="term" value="F:zinc ion binding"/>
    <property type="evidence" value="ECO:0007669"/>
    <property type="project" value="UniProtKB-KW"/>
</dbReference>
<dbReference type="Proteomes" id="UP000008827">
    <property type="component" value="Chromosome 17"/>
</dbReference>
<keyword evidence="8" id="KW-0539">Nucleus</keyword>
<feature type="region of interest" description="Disordered" evidence="10">
    <location>
        <begin position="583"/>
        <end position="606"/>
    </location>
</feature>
<name>A0A0R0FPF7_SOYBN</name>
<evidence type="ECO:0000256" key="9">
    <source>
        <dbReference type="PROSITE-ProRule" id="PRU00027"/>
    </source>
</evidence>
<dbReference type="InterPro" id="IPR003656">
    <property type="entry name" value="Znf_BED"/>
</dbReference>
<keyword evidence="5" id="KW-0805">Transcription regulation</keyword>
<dbReference type="AlphaFoldDB" id="A0A0R0FPF7"/>
<dbReference type="SMART" id="SM00614">
    <property type="entry name" value="ZnF_BED"/>
    <property type="match status" value="1"/>
</dbReference>
<evidence type="ECO:0000256" key="8">
    <source>
        <dbReference type="ARBA" id="ARBA00023242"/>
    </source>
</evidence>
<keyword evidence="3 9" id="KW-0863">Zinc-finger</keyword>
<accession>A0A0R0FPF7</accession>
<sequence length="606" mass="69304">MNVTYGNSERQDESNNDGCSNVEKAQKKRKHGEAAPLAPPSTNPTPTNPIAGEPGKSKPCRPRSWAWDHFSKDESCTTQKRAKCNWCKKSYVVDTHKNGTSSIINHLVNLCKKFPRESIPSQQILSFQQMKKEDGKGTGSILSSVHFDVEACRATLARMIIVDELPFKFVEGEGFLHFMSIVQPKLPIPGRITTARDCWSIYTNEKHKLKSVFKNSNQSVSLTTDCWTSVQNMSYFCLTTHFIDENWMLHKIILNFFQVKNHKGETIGRKIEKCLESWIIGRVFTITVDNASSNDVAISYLKNRMENWNTHPLKGEHMHVRCCAHILNLVVNDGLKEYHPSISSRIRNAVRYVRASPSRMERFKICISEARILDKSTMQLDVPTRWNSTYIMLESALKFQKAFKRLGEKCAECDIFLDITEKVSGTKYVTSSKYFNEHCMILTTFQFLFVEYGLCQIYEKSEADILCGKISDALYKLFDVYKLSVSQGQQHENYATHSLERRPPEIDEAENSFAAGFEKIVENNENLNKNEVDLYLMESLEKKGNSTFDILTWWKVNSNKYPILSLIHRDVLAMPVSTVASESAFSTGEMEPIPQLTEDNSDVEFD</sequence>
<evidence type="ECO:0000256" key="1">
    <source>
        <dbReference type="ARBA" id="ARBA00004123"/>
    </source>
</evidence>
<dbReference type="PANTHER" id="PTHR46481">
    <property type="entry name" value="ZINC FINGER BED DOMAIN-CONTAINING PROTEIN 4"/>
    <property type="match status" value="1"/>
</dbReference>
<feature type="compositionally biased region" description="Pro residues" evidence="10">
    <location>
        <begin position="37"/>
        <end position="47"/>
    </location>
</feature>
<keyword evidence="7" id="KW-0804">Transcription</keyword>
<dbReference type="InParanoid" id="A0A0R0FPF7"/>
<gene>
    <name evidence="12" type="ORF">GLYMA_17G167500</name>
</gene>
<dbReference type="Pfam" id="PF02892">
    <property type="entry name" value="zf-BED"/>
    <property type="match status" value="1"/>
</dbReference>
<evidence type="ECO:0000259" key="11">
    <source>
        <dbReference type="PROSITE" id="PS50808"/>
    </source>
</evidence>
<dbReference type="EMBL" id="CM000850">
    <property type="protein sequence ID" value="KRH04527.1"/>
    <property type="molecule type" value="Genomic_DNA"/>
</dbReference>
<evidence type="ECO:0000313" key="13">
    <source>
        <dbReference type="EnsemblPlants" id="KRH04527"/>
    </source>
</evidence>
<dbReference type="GO" id="GO:0046983">
    <property type="term" value="F:protein dimerization activity"/>
    <property type="evidence" value="ECO:0007669"/>
    <property type="project" value="InterPro"/>
</dbReference>
<evidence type="ECO:0000256" key="10">
    <source>
        <dbReference type="SAM" id="MobiDB-lite"/>
    </source>
</evidence>
<dbReference type="Gramene" id="KRH04527">
    <property type="protein sequence ID" value="KRH04527"/>
    <property type="gene ID" value="GLYMA_17G167500"/>
</dbReference>
<keyword evidence="2" id="KW-0479">Metal-binding</keyword>
<dbReference type="SUPFAM" id="SSF140996">
    <property type="entry name" value="Hermes dimerisation domain"/>
    <property type="match status" value="1"/>
</dbReference>
<reference evidence="12" key="3">
    <citation type="submission" date="2018-07" db="EMBL/GenBank/DDBJ databases">
        <title>WGS assembly of Glycine max.</title>
        <authorList>
            <person name="Schmutz J."/>
            <person name="Cannon S."/>
            <person name="Schlueter J."/>
            <person name="Ma J."/>
            <person name="Mitros T."/>
            <person name="Nelson W."/>
            <person name="Hyten D."/>
            <person name="Song Q."/>
            <person name="Thelen J."/>
            <person name="Cheng J."/>
            <person name="Xu D."/>
            <person name="Hellsten U."/>
            <person name="May G."/>
            <person name="Yu Y."/>
            <person name="Sakurai T."/>
            <person name="Umezawa T."/>
            <person name="Bhattacharyya M."/>
            <person name="Sandhu D."/>
            <person name="Valliyodan B."/>
            <person name="Lindquist E."/>
            <person name="Peto M."/>
            <person name="Grant D."/>
            <person name="Shu S."/>
            <person name="Goodstein D."/>
            <person name="Barry K."/>
            <person name="Futrell-Griggs M."/>
            <person name="Abernathy B."/>
            <person name="Du J."/>
            <person name="Tian Z."/>
            <person name="Zhu L."/>
            <person name="Gill N."/>
            <person name="Joshi T."/>
            <person name="Libault M."/>
            <person name="Sethuraman A."/>
            <person name="Zhang X."/>
            <person name="Shinozaki K."/>
            <person name="Nguyen H."/>
            <person name="Wing R."/>
            <person name="Cregan P."/>
            <person name="Specht J."/>
            <person name="Grimwood J."/>
            <person name="Rokhsar D."/>
            <person name="Stacey G."/>
            <person name="Shoemaker R."/>
            <person name="Jackson S."/>
        </authorList>
    </citation>
    <scope>NUCLEOTIDE SEQUENCE</scope>
    <source>
        <tissue evidence="12">Callus</tissue>
    </source>
</reference>
<dbReference type="PROSITE" id="PS50808">
    <property type="entry name" value="ZF_BED"/>
    <property type="match status" value="1"/>
</dbReference>